<dbReference type="SUPFAM" id="SSF51430">
    <property type="entry name" value="NAD(P)-linked oxidoreductase"/>
    <property type="match status" value="1"/>
</dbReference>
<dbReference type="FunFam" id="3.20.20.100:FF:000015">
    <property type="entry name" value="Oxidoreductase, aldo/keto reductase family"/>
    <property type="match status" value="1"/>
</dbReference>
<comment type="caution">
    <text evidence="9">The sequence shown here is derived from an EMBL/GenBank/DDBJ whole genome shotgun (WGS) entry which is preliminary data.</text>
</comment>
<sequence length="283" mass="32000">MNTVTLNNGIQIPLLGFGVFQMTDPAECERAVIDAIDVGYRLIDTAASYQNETQVGNALKLSGVARDELFVTTKLWLQDTHYEGAKAQFERSLNRLQLDYVDLYLIHQPYGDLHGAWRAMEELYQAGKIRAIGVSNFHPDRLADLMAFNKIIPAVNQIEVNPFNQQLHAVPWMQSRTIQPEAWAPFAEGRNGLFQNPRLAAIGEKYGKSVGQVVLRWIYQRGIVSLAKSVRKERITENFNVLDFALNAVEMTQIAAMDTATSAFFSHRDPAMVEWLTQRKLDV</sequence>
<evidence type="ECO:0000259" key="8">
    <source>
        <dbReference type="Pfam" id="PF00248"/>
    </source>
</evidence>
<organism evidence="9 10">
    <name type="scientific">Yersinia bercovieri</name>
    <dbReference type="NCBI Taxonomy" id="634"/>
    <lineage>
        <taxon>Bacteria</taxon>
        <taxon>Pseudomonadati</taxon>
        <taxon>Pseudomonadota</taxon>
        <taxon>Gammaproteobacteria</taxon>
        <taxon>Enterobacterales</taxon>
        <taxon>Yersiniaceae</taxon>
        <taxon>Yersinia</taxon>
    </lineage>
</organism>
<evidence type="ECO:0000256" key="7">
    <source>
        <dbReference type="PIRSR" id="PIRSR000097-3"/>
    </source>
</evidence>
<dbReference type="Proteomes" id="UP000229378">
    <property type="component" value="Unassembled WGS sequence"/>
</dbReference>
<evidence type="ECO:0000313" key="10">
    <source>
        <dbReference type="Proteomes" id="UP000229378"/>
    </source>
</evidence>
<dbReference type="EMBL" id="PEHN01000020">
    <property type="protein sequence ID" value="PHZ26444.1"/>
    <property type="molecule type" value="Genomic_DNA"/>
</dbReference>
<keyword evidence="2" id="KW-0521">NADP</keyword>
<dbReference type="GeneID" id="89597176"/>
<dbReference type="InterPro" id="IPR023210">
    <property type="entry name" value="NADP_OxRdtase_dom"/>
</dbReference>
<name>A0A2G4TZP5_YERBE</name>
<evidence type="ECO:0000256" key="4">
    <source>
        <dbReference type="ARBA" id="ARBA00049445"/>
    </source>
</evidence>
<dbReference type="RefSeq" id="WP_005271975.1">
    <property type="nucleotide sequence ID" value="NZ_CABHPW010000107.1"/>
</dbReference>
<evidence type="ECO:0000256" key="2">
    <source>
        <dbReference type="ARBA" id="ARBA00022857"/>
    </source>
</evidence>
<dbReference type="PIRSF" id="PIRSF000097">
    <property type="entry name" value="AKR"/>
    <property type="match status" value="1"/>
</dbReference>
<evidence type="ECO:0000256" key="3">
    <source>
        <dbReference type="ARBA" id="ARBA00023002"/>
    </source>
</evidence>
<evidence type="ECO:0000256" key="6">
    <source>
        <dbReference type="PIRSR" id="PIRSR000097-2"/>
    </source>
</evidence>
<dbReference type="AlphaFoldDB" id="A0A2G4TZP5"/>
<dbReference type="PROSITE" id="PS00798">
    <property type="entry name" value="ALDOKETO_REDUCTASE_1"/>
    <property type="match status" value="1"/>
</dbReference>
<dbReference type="Pfam" id="PF00248">
    <property type="entry name" value="Aldo_ket_red"/>
    <property type="match status" value="1"/>
</dbReference>
<comment type="catalytic activity">
    <reaction evidence="4">
        <text>hydroxyacetone + NADP(+) = methylglyoxal + NADPH + H(+)</text>
        <dbReference type="Rhea" id="RHEA:27986"/>
        <dbReference type="ChEBI" id="CHEBI:15378"/>
        <dbReference type="ChEBI" id="CHEBI:17158"/>
        <dbReference type="ChEBI" id="CHEBI:27957"/>
        <dbReference type="ChEBI" id="CHEBI:57783"/>
        <dbReference type="ChEBI" id="CHEBI:58349"/>
    </reaction>
</comment>
<feature type="binding site" evidence="6">
    <location>
        <position position="107"/>
    </location>
    <ligand>
        <name>substrate</name>
    </ligand>
</feature>
<evidence type="ECO:0000256" key="5">
    <source>
        <dbReference type="PIRSR" id="PIRSR000097-1"/>
    </source>
</evidence>
<gene>
    <name evidence="9" type="ORF">CS533_16290</name>
</gene>
<evidence type="ECO:0000256" key="1">
    <source>
        <dbReference type="ARBA" id="ARBA00007905"/>
    </source>
</evidence>
<dbReference type="Gene3D" id="3.20.20.100">
    <property type="entry name" value="NADP-dependent oxidoreductase domain"/>
    <property type="match status" value="1"/>
</dbReference>
<feature type="domain" description="NADP-dependent oxidoreductase" evidence="8">
    <location>
        <begin position="16"/>
        <end position="257"/>
    </location>
</feature>
<keyword evidence="3" id="KW-0560">Oxidoreductase</keyword>
<dbReference type="GO" id="GO:0016616">
    <property type="term" value="F:oxidoreductase activity, acting on the CH-OH group of donors, NAD or NADP as acceptor"/>
    <property type="evidence" value="ECO:0007669"/>
    <property type="project" value="UniProtKB-ARBA"/>
</dbReference>
<protein>
    <submittedName>
        <fullName evidence="9">Aldo/keto reductase</fullName>
    </submittedName>
</protein>
<feature type="active site" description="Proton donor" evidence="5">
    <location>
        <position position="49"/>
    </location>
</feature>
<dbReference type="InterPro" id="IPR036812">
    <property type="entry name" value="NAD(P)_OxRdtase_dom_sf"/>
</dbReference>
<dbReference type="InterPro" id="IPR018170">
    <property type="entry name" value="Aldo/ket_reductase_CS"/>
</dbReference>
<feature type="site" description="Lowers pKa of active site Tyr" evidence="7">
    <location>
        <position position="74"/>
    </location>
</feature>
<dbReference type="InterPro" id="IPR020471">
    <property type="entry name" value="AKR"/>
</dbReference>
<evidence type="ECO:0000313" key="9">
    <source>
        <dbReference type="EMBL" id="PHZ26444.1"/>
    </source>
</evidence>
<reference evidence="9 10" key="1">
    <citation type="submission" date="2017-10" db="EMBL/GenBank/DDBJ databases">
        <authorList>
            <person name="Banno H."/>
            <person name="Chua N.-H."/>
        </authorList>
    </citation>
    <scope>NUCLEOTIDE SEQUENCE [LARGE SCALE GENOMIC DNA]</scope>
    <source>
        <strain evidence="9 10">SCPM-O-B-7607</strain>
    </source>
</reference>
<dbReference type="PANTHER" id="PTHR43827">
    <property type="entry name" value="2,5-DIKETO-D-GLUCONIC ACID REDUCTASE"/>
    <property type="match status" value="1"/>
</dbReference>
<dbReference type="PANTHER" id="PTHR43827:SF3">
    <property type="entry name" value="NADP-DEPENDENT OXIDOREDUCTASE DOMAIN-CONTAINING PROTEIN"/>
    <property type="match status" value="1"/>
</dbReference>
<dbReference type="PROSITE" id="PS00062">
    <property type="entry name" value="ALDOKETO_REDUCTASE_2"/>
    <property type="match status" value="1"/>
</dbReference>
<dbReference type="PRINTS" id="PR00069">
    <property type="entry name" value="ALDKETRDTASE"/>
</dbReference>
<proteinExistence type="inferred from homology"/>
<accession>A0A2G4TZP5</accession>
<dbReference type="CDD" id="cd19133">
    <property type="entry name" value="AKR_AKR5F1"/>
    <property type="match status" value="1"/>
</dbReference>
<comment type="similarity">
    <text evidence="1">Belongs to the aldo/keto reductase family.</text>
</comment>